<reference evidence="2 3" key="1">
    <citation type="submission" date="2018-03" db="EMBL/GenBank/DDBJ databases">
        <title>Genome sequence of Paenibacillus elgii strain AC13 an antimicrobial compound producing bacteria.</title>
        <authorList>
            <person name="Kurokawa A.S."/>
            <person name="Araujo J.F."/>
            <person name="Costa R.A."/>
            <person name="Ortega D.B."/>
            <person name="Pires A.S."/>
            <person name="Pappas G.J.Jr."/>
            <person name="Franco O.L."/>
            <person name="Barreto C."/>
            <person name="Magalhaes B.S."/>
            <person name="Kruger R.H."/>
        </authorList>
    </citation>
    <scope>NUCLEOTIDE SEQUENCE [LARGE SCALE GENOMIC DNA]</scope>
    <source>
        <strain evidence="2 3">AC13</strain>
    </source>
</reference>
<evidence type="ECO:0000313" key="3">
    <source>
        <dbReference type="Proteomes" id="UP000244184"/>
    </source>
</evidence>
<dbReference type="Proteomes" id="UP000244184">
    <property type="component" value="Unassembled WGS sequence"/>
</dbReference>
<dbReference type="InterPro" id="IPR010982">
    <property type="entry name" value="Lambda_DNA-bd_dom_sf"/>
</dbReference>
<dbReference type="InterPro" id="IPR001387">
    <property type="entry name" value="Cro/C1-type_HTH"/>
</dbReference>
<dbReference type="SUPFAM" id="SSF47413">
    <property type="entry name" value="lambda repressor-like DNA-binding domains"/>
    <property type="match status" value="1"/>
</dbReference>
<dbReference type="CDD" id="cd00093">
    <property type="entry name" value="HTH_XRE"/>
    <property type="match status" value="1"/>
</dbReference>
<protein>
    <submittedName>
        <fullName evidence="2">XRE family transcriptional regulator</fullName>
    </submittedName>
</protein>
<evidence type="ECO:0000259" key="1">
    <source>
        <dbReference type="PROSITE" id="PS50943"/>
    </source>
</evidence>
<feature type="domain" description="HTH cro/C1-type" evidence="1">
    <location>
        <begin position="3"/>
        <end position="57"/>
    </location>
</feature>
<dbReference type="SMART" id="SM00530">
    <property type="entry name" value="HTH_XRE"/>
    <property type="match status" value="1"/>
</dbReference>
<evidence type="ECO:0000313" key="2">
    <source>
        <dbReference type="EMBL" id="PUA35790.1"/>
    </source>
</evidence>
<comment type="caution">
    <text evidence="2">The sequence shown here is derived from an EMBL/GenBank/DDBJ whole genome shotgun (WGS) entry which is preliminary data.</text>
</comment>
<dbReference type="EMBL" id="PYHP01000078">
    <property type="protein sequence ID" value="PUA35790.1"/>
    <property type="molecule type" value="Genomic_DNA"/>
</dbReference>
<dbReference type="RefSeq" id="WP_010493855.1">
    <property type="nucleotide sequence ID" value="NZ_BTYA01000018.1"/>
</dbReference>
<name>A0A2T6FV47_9BACL</name>
<sequence length="67" mass="7921">MKLVDARKQKQLSQEKISRIINVSLKHYQNIEYGMTIPTVTIALHICEVLGIDPREVDEWKDRRQPF</sequence>
<organism evidence="2 3">
    <name type="scientific">Paenibacillus elgii</name>
    <dbReference type="NCBI Taxonomy" id="189691"/>
    <lineage>
        <taxon>Bacteria</taxon>
        <taxon>Bacillati</taxon>
        <taxon>Bacillota</taxon>
        <taxon>Bacilli</taxon>
        <taxon>Bacillales</taxon>
        <taxon>Paenibacillaceae</taxon>
        <taxon>Paenibacillus</taxon>
    </lineage>
</organism>
<proteinExistence type="predicted"/>
<accession>A0A2T6FV47</accession>
<dbReference type="PROSITE" id="PS50943">
    <property type="entry name" value="HTH_CROC1"/>
    <property type="match status" value="1"/>
</dbReference>
<dbReference type="Pfam" id="PF01381">
    <property type="entry name" value="HTH_3"/>
    <property type="match status" value="1"/>
</dbReference>
<dbReference type="GO" id="GO:0003677">
    <property type="term" value="F:DNA binding"/>
    <property type="evidence" value="ECO:0007669"/>
    <property type="project" value="InterPro"/>
</dbReference>
<gene>
    <name evidence="2" type="ORF">C8Z91_29460</name>
</gene>
<dbReference type="Gene3D" id="1.10.260.40">
    <property type="entry name" value="lambda repressor-like DNA-binding domains"/>
    <property type="match status" value="1"/>
</dbReference>
<dbReference type="AlphaFoldDB" id="A0A2T6FV47"/>